<evidence type="ECO:0000256" key="7">
    <source>
        <dbReference type="SAM" id="MobiDB-lite"/>
    </source>
</evidence>
<organism evidence="9 10">
    <name type="scientific">Candidatus Magnetominusculus xianensis</name>
    <dbReference type="NCBI Taxonomy" id="1748249"/>
    <lineage>
        <taxon>Bacteria</taxon>
        <taxon>Pseudomonadati</taxon>
        <taxon>Nitrospirota</taxon>
        <taxon>Nitrospiria</taxon>
        <taxon>Nitrospirales</taxon>
        <taxon>Nitrospiraceae</taxon>
        <taxon>Candidatus Magnetominusculus</taxon>
    </lineage>
</organism>
<keyword evidence="3" id="KW-0378">Hydrolase</keyword>
<dbReference type="PANTHER" id="PTHR30471:SF3">
    <property type="entry name" value="UPF0758 PROTEIN YEES-RELATED"/>
    <property type="match status" value="1"/>
</dbReference>
<evidence type="ECO:0000259" key="8">
    <source>
        <dbReference type="PROSITE" id="PS50249"/>
    </source>
</evidence>
<comment type="similarity">
    <text evidence="6">Belongs to the UPF0758 family.</text>
</comment>
<reference evidence="9 10" key="1">
    <citation type="submission" date="2015-11" db="EMBL/GenBank/DDBJ databases">
        <authorList>
            <person name="Lin W."/>
        </authorList>
    </citation>
    <scope>NUCLEOTIDE SEQUENCE [LARGE SCALE GENOMIC DNA]</scope>
    <source>
        <strain evidence="9 10">HCH-1</strain>
    </source>
</reference>
<dbReference type="Gene3D" id="1.10.150.20">
    <property type="entry name" value="5' to 3' exonuclease, C-terminal subdomain"/>
    <property type="match status" value="1"/>
</dbReference>
<feature type="compositionally biased region" description="Basic and acidic residues" evidence="7">
    <location>
        <begin position="1"/>
        <end position="13"/>
    </location>
</feature>
<dbReference type="Pfam" id="PF04002">
    <property type="entry name" value="RadC"/>
    <property type="match status" value="1"/>
</dbReference>
<keyword evidence="4" id="KW-0862">Zinc</keyword>
<evidence type="ECO:0000256" key="5">
    <source>
        <dbReference type="ARBA" id="ARBA00023049"/>
    </source>
</evidence>
<gene>
    <name evidence="9" type="ORF">ASN18_2359</name>
</gene>
<keyword evidence="10" id="KW-1185">Reference proteome</keyword>
<evidence type="ECO:0000256" key="3">
    <source>
        <dbReference type="ARBA" id="ARBA00022801"/>
    </source>
</evidence>
<dbReference type="Proteomes" id="UP000060487">
    <property type="component" value="Unassembled WGS sequence"/>
</dbReference>
<feature type="region of interest" description="Disordered" evidence="7">
    <location>
        <begin position="1"/>
        <end position="23"/>
    </location>
</feature>
<keyword evidence="2" id="KW-0479">Metal-binding</keyword>
<dbReference type="InterPro" id="IPR025657">
    <property type="entry name" value="RadC_JAB"/>
</dbReference>
<dbReference type="PANTHER" id="PTHR30471">
    <property type="entry name" value="DNA REPAIR PROTEIN RADC"/>
    <property type="match status" value="1"/>
</dbReference>
<dbReference type="NCBIfam" id="TIGR00608">
    <property type="entry name" value="radc"/>
    <property type="match status" value="1"/>
</dbReference>
<evidence type="ECO:0000256" key="6">
    <source>
        <dbReference type="RuleBase" id="RU003797"/>
    </source>
</evidence>
<dbReference type="InterPro" id="IPR001405">
    <property type="entry name" value="UPF0758"/>
</dbReference>
<sequence length="238" mass="27068">MNIKSDIKSDNGKSSKPQYTGHRMRLRQRYIEKGVSSLAGYEVIELLLTFTRSQKDVKPEAKRLLKRFGSIQNILDADKDTLMEVEGIGLQTATLIKLVKDLGTIYLKQKRIKRKAIKNPDDIVDYLRTSIGSKENEQFLVLYLNAKNEVMAEEIIGEGIPNLCYVYPRKIFEHALKHNATALILVHNHPTGSPSPSEDDIKLTRSLKETASRLGIVIHDHLIVTRHSFFSFIDRGLL</sequence>
<dbReference type="SUPFAM" id="SSF102712">
    <property type="entry name" value="JAB1/MPN domain"/>
    <property type="match status" value="1"/>
</dbReference>
<comment type="caution">
    <text evidence="9">The sequence shown here is derived from an EMBL/GenBank/DDBJ whole genome shotgun (WGS) entry which is preliminary data.</text>
</comment>
<accession>A0ABR5SDA3</accession>
<dbReference type="PROSITE" id="PS50249">
    <property type="entry name" value="MPN"/>
    <property type="match status" value="1"/>
</dbReference>
<dbReference type="Gene3D" id="3.40.140.10">
    <property type="entry name" value="Cytidine Deaminase, domain 2"/>
    <property type="match status" value="1"/>
</dbReference>
<keyword evidence="5" id="KW-0482">Metalloprotease</keyword>
<dbReference type="NCBIfam" id="NF000642">
    <property type="entry name" value="PRK00024.1"/>
    <property type="match status" value="1"/>
</dbReference>
<dbReference type="Pfam" id="PF20582">
    <property type="entry name" value="UPF0758_N"/>
    <property type="match status" value="1"/>
</dbReference>
<protein>
    <submittedName>
        <fullName evidence="9">DNA repair protein RadC</fullName>
    </submittedName>
</protein>
<evidence type="ECO:0000313" key="10">
    <source>
        <dbReference type="Proteomes" id="UP000060487"/>
    </source>
</evidence>
<keyword evidence="1" id="KW-0645">Protease</keyword>
<feature type="domain" description="MPN" evidence="8">
    <location>
        <begin position="116"/>
        <end position="238"/>
    </location>
</feature>
<dbReference type="RefSeq" id="WP_085052961.1">
    <property type="nucleotide sequence ID" value="NZ_LNQR01000082.1"/>
</dbReference>
<dbReference type="EMBL" id="LNQR01000082">
    <property type="protein sequence ID" value="KWT82919.1"/>
    <property type="molecule type" value="Genomic_DNA"/>
</dbReference>
<proteinExistence type="inferred from homology"/>
<dbReference type="CDD" id="cd08071">
    <property type="entry name" value="MPN_DUF2466"/>
    <property type="match status" value="1"/>
</dbReference>
<evidence type="ECO:0000313" key="9">
    <source>
        <dbReference type="EMBL" id="KWT82919.1"/>
    </source>
</evidence>
<evidence type="ECO:0000256" key="2">
    <source>
        <dbReference type="ARBA" id="ARBA00022723"/>
    </source>
</evidence>
<evidence type="ECO:0000256" key="4">
    <source>
        <dbReference type="ARBA" id="ARBA00022833"/>
    </source>
</evidence>
<name>A0ABR5SDA3_9BACT</name>
<dbReference type="InterPro" id="IPR037518">
    <property type="entry name" value="MPN"/>
</dbReference>
<dbReference type="InterPro" id="IPR046778">
    <property type="entry name" value="UPF0758_N"/>
</dbReference>
<dbReference type="InterPro" id="IPR010994">
    <property type="entry name" value="RuvA_2-like"/>
</dbReference>
<evidence type="ECO:0000256" key="1">
    <source>
        <dbReference type="ARBA" id="ARBA00022670"/>
    </source>
</evidence>
<dbReference type="SUPFAM" id="SSF47781">
    <property type="entry name" value="RuvA domain 2-like"/>
    <property type="match status" value="1"/>
</dbReference>